<dbReference type="Proteomes" id="UP000308886">
    <property type="component" value="Unassembled WGS sequence"/>
</dbReference>
<proteinExistence type="predicted"/>
<accession>A0AC61QTM2</accession>
<name>A0AC61QTM2_9BACT</name>
<dbReference type="EMBL" id="SRZC01000002">
    <property type="protein sequence ID" value="TGX83904.1"/>
    <property type="molecule type" value="Genomic_DNA"/>
</dbReference>
<organism evidence="1 2">
    <name type="scientific">Palleniella muris</name>
    <dbReference type="NCBI Taxonomy" id="3038145"/>
    <lineage>
        <taxon>Bacteria</taxon>
        <taxon>Pseudomonadati</taxon>
        <taxon>Bacteroidota</taxon>
        <taxon>Bacteroidia</taxon>
        <taxon>Bacteroidales</taxon>
        <taxon>Prevotellaceae</taxon>
        <taxon>Palleniella</taxon>
    </lineage>
</organism>
<protein>
    <submittedName>
        <fullName evidence="1">MBL fold metallo-hydrolase</fullName>
    </submittedName>
</protein>
<sequence length="420" mass="47748">MKITIHRGANQIGGCITTISSGNCKILIDFGSNLPGSKKEELSEEQIKDIAENADAVFYTHYHGDHVGLHHLIPSKIKQYIGAGAKEVMLCKYETLNEYGDYSQHIKATKTMLPYYANRRIDVGGKGEIFVTPYFVSHSAFDAYMLTIECEGKTILHTGDFRKHGYLGKGLIPTLEKYVGTVDILITEGTMLGRKQEQVVSENELQRNVTDILKEHKYVFALCSSTDIDRLASFNASCKDTGRVFVVDEYQNKVLDIFSKYAGKHTVLYRFNPFRLINFKTENVKKKLIREGFLMLIRASSLPLVERMMDIYNDEKSWLIYSMWGGYTEDNRDYANKNIITIRNFFEGRVFDGTKNGVHTSGHADVHTLAEVCNVVNPRIGVIPIHKDKYSEYESLPDISKYKIFHEGNTTIENISISIQ</sequence>
<gene>
    <name evidence="1" type="ORF">E5358_01660</name>
</gene>
<evidence type="ECO:0000313" key="1">
    <source>
        <dbReference type="EMBL" id="TGX83904.1"/>
    </source>
</evidence>
<comment type="caution">
    <text evidence="1">The sequence shown here is derived from an EMBL/GenBank/DDBJ whole genome shotgun (WGS) entry which is preliminary data.</text>
</comment>
<reference evidence="1" key="1">
    <citation type="submission" date="2019-04" db="EMBL/GenBank/DDBJ databases">
        <title>Microbes associate with the intestines of laboratory mice.</title>
        <authorList>
            <person name="Navarre W."/>
            <person name="Wong E."/>
            <person name="Huang K."/>
            <person name="Tropini C."/>
            <person name="Ng K."/>
            <person name="Yu B."/>
        </authorList>
    </citation>
    <scope>NUCLEOTIDE SEQUENCE</scope>
    <source>
        <strain evidence="1">NM73_A23</strain>
    </source>
</reference>
<keyword evidence="2" id="KW-1185">Reference proteome</keyword>
<evidence type="ECO:0000313" key="2">
    <source>
        <dbReference type="Proteomes" id="UP000308886"/>
    </source>
</evidence>